<organism evidence="9 10">
    <name type="scientific">Geosporobacter ferrireducens</name>
    <dbReference type="NCBI Taxonomy" id="1424294"/>
    <lineage>
        <taxon>Bacteria</taxon>
        <taxon>Bacillati</taxon>
        <taxon>Bacillota</taxon>
        <taxon>Clostridia</taxon>
        <taxon>Peptostreptococcales</taxon>
        <taxon>Thermotaleaceae</taxon>
        <taxon>Geosporobacter</taxon>
    </lineage>
</organism>
<dbReference type="PANTHER" id="PTHR30446:SF0">
    <property type="entry name" value="RECOMBINATION PROTEIN RECR"/>
    <property type="match status" value="1"/>
</dbReference>
<dbReference type="HAMAP" id="MF_00017">
    <property type="entry name" value="RecR"/>
    <property type="match status" value="1"/>
</dbReference>
<dbReference type="GO" id="GO:0003677">
    <property type="term" value="F:DNA binding"/>
    <property type="evidence" value="ECO:0007669"/>
    <property type="project" value="UniProtKB-UniRule"/>
</dbReference>
<evidence type="ECO:0000259" key="8">
    <source>
        <dbReference type="PROSITE" id="PS50880"/>
    </source>
</evidence>
<keyword evidence="6 7" id="KW-0234">DNA repair</keyword>
<evidence type="ECO:0000256" key="5">
    <source>
        <dbReference type="ARBA" id="ARBA00023172"/>
    </source>
</evidence>
<evidence type="ECO:0000256" key="4">
    <source>
        <dbReference type="ARBA" id="ARBA00022833"/>
    </source>
</evidence>
<name>A0A1D8GHD1_9FIRM</name>
<evidence type="ECO:0000256" key="6">
    <source>
        <dbReference type="ARBA" id="ARBA00023204"/>
    </source>
</evidence>
<dbReference type="InterPro" id="IPR000093">
    <property type="entry name" value="DNA_Rcmb_RecR"/>
</dbReference>
<dbReference type="Gene3D" id="6.10.250.240">
    <property type="match status" value="1"/>
</dbReference>
<dbReference type="NCBIfam" id="TIGR00615">
    <property type="entry name" value="recR"/>
    <property type="match status" value="1"/>
</dbReference>
<evidence type="ECO:0000313" key="9">
    <source>
        <dbReference type="EMBL" id="AOT70307.1"/>
    </source>
</evidence>
<dbReference type="RefSeq" id="WP_069976937.1">
    <property type="nucleotide sequence ID" value="NZ_CP017269.1"/>
</dbReference>
<dbReference type="Pfam" id="PF21175">
    <property type="entry name" value="RecR_C"/>
    <property type="match status" value="1"/>
</dbReference>
<comment type="function">
    <text evidence="7">May play a role in DNA repair. It seems to be involved in an RecBC-independent recombinational process of DNA repair. It may act with RecF and RecO.</text>
</comment>
<dbReference type="InterPro" id="IPR034137">
    <property type="entry name" value="TOPRIM_RecR"/>
</dbReference>
<feature type="domain" description="Toprim" evidence="8">
    <location>
        <begin position="81"/>
        <end position="176"/>
    </location>
</feature>
<evidence type="ECO:0000313" key="10">
    <source>
        <dbReference type="Proteomes" id="UP000095743"/>
    </source>
</evidence>
<reference evidence="9 10" key="1">
    <citation type="submission" date="2016-09" db="EMBL/GenBank/DDBJ databases">
        <title>Genomic analysis reveals versatility of anaerobic energy metabolism of Geosporobacter ferrireducens IRF9 of phylum Firmicutes.</title>
        <authorList>
            <person name="Kim S.-J."/>
        </authorList>
    </citation>
    <scope>NUCLEOTIDE SEQUENCE [LARGE SCALE GENOMIC DNA]</scope>
    <source>
        <strain evidence="9 10">IRF9</strain>
    </source>
</reference>
<dbReference type="SUPFAM" id="SSF111304">
    <property type="entry name" value="Recombination protein RecR"/>
    <property type="match status" value="1"/>
</dbReference>
<evidence type="ECO:0000256" key="1">
    <source>
        <dbReference type="ARBA" id="ARBA00022723"/>
    </source>
</evidence>
<gene>
    <name evidence="7" type="primary">recR</name>
    <name evidence="9" type="ORF">Gferi_12315</name>
</gene>
<keyword evidence="1 7" id="KW-0479">Metal-binding</keyword>
<dbReference type="Gene3D" id="3.40.1360.10">
    <property type="match status" value="1"/>
</dbReference>
<dbReference type="Pfam" id="PF21176">
    <property type="entry name" value="RecR_HhH"/>
    <property type="match status" value="1"/>
</dbReference>
<dbReference type="InterPro" id="IPR006171">
    <property type="entry name" value="TOPRIM_dom"/>
</dbReference>
<dbReference type="PANTHER" id="PTHR30446">
    <property type="entry name" value="RECOMBINATION PROTEIN RECR"/>
    <property type="match status" value="1"/>
</dbReference>
<accession>A0A1D8GHD1</accession>
<evidence type="ECO:0000256" key="3">
    <source>
        <dbReference type="ARBA" id="ARBA00022771"/>
    </source>
</evidence>
<protein>
    <recommendedName>
        <fullName evidence="7">Recombination protein RecR</fullName>
    </recommendedName>
</protein>
<keyword evidence="3 7" id="KW-0863">Zinc-finger</keyword>
<dbReference type="GO" id="GO:0008270">
    <property type="term" value="F:zinc ion binding"/>
    <property type="evidence" value="ECO:0007669"/>
    <property type="project" value="UniProtKB-KW"/>
</dbReference>
<dbReference type="PROSITE" id="PS50880">
    <property type="entry name" value="TOPRIM"/>
    <property type="match status" value="1"/>
</dbReference>
<dbReference type="Pfam" id="PF13662">
    <property type="entry name" value="Toprim_4"/>
    <property type="match status" value="1"/>
</dbReference>
<comment type="similarity">
    <text evidence="7">Belongs to the RecR family.</text>
</comment>
<dbReference type="STRING" id="1424294.Gferi_12315"/>
<dbReference type="InterPro" id="IPR023627">
    <property type="entry name" value="Rcmb_RecR"/>
</dbReference>
<dbReference type="GO" id="GO:0006310">
    <property type="term" value="P:DNA recombination"/>
    <property type="evidence" value="ECO:0007669"/>
    <property type="project" value="UniProtKB-UniRule"/>
</dbReference>
<sequence>MNYYAAPVARLIEEFSKLPGIGRKSAQRLAFYVLNMREEDAVNLSEAIVEAKQRTKYCSYCGNITDIDPCNLCRSEQRDRSMICVVEDPRDVVAMERTREFKGVYHVLHGAISPMEGIGPEDIRIKELLLRLQNVSVKEVILATNPTIEGEATSMYISKLIKPMGIKTTRIAHGIPVGGDLEYADEVTLSKALEGRREI</sequence>
<keyword evidence="4 7" id="KW-0862">Zinc</keyword>
<dbReference type="SMART" id="SM00493">
    <property type="entry name" value="TOPRIM"/>
    <property type="match status" value="1"/>
</dbReference>
<keyword evidence="5 7" id="KW-0233">DNA recombination</keyword>
<dbReference type="Pfam" id="PF02132">
    <property type="entry name" value="RecR_ZnF"/>
    <property type="match status" value="1"/>
</dbReference>
<keyword evidence="2 7" id="KW-0227">DNA damage</keyword>
<dbReference type="AlphaFoldDB" id="A0A1D8GHD1"/>
<proteinExistence type="inferred from homology"/>
<evidence type="ECO:0000256" key="2">
    <source>
        <dbReference type="ARBA" id="ARBA00022763"/>
    </source>
</evidence>
<dbReference type="CDD" id="cd01025">
    <property type="entry name" value="TOPRIM_recR"/>
    <property type="match status" value="1"/>
</dbReference>
<dbReference type="OrthoDB" id="9802672at2"/>
<dbReference type="EMBL" id="CP017269">
    <property type="protein sequence ID" value="AOT70307.1"/>
    <property type="molecule type" value="Genomic_DNA"/>
</dbReference>
<dbReference type="Gene3D" id="1.10.8.420">
    <property type="entry name" value="RecR Domain 1"/>
    <property type="match status" value="1"/>
</dbReference>
<dbReference type="PROSITE" id="PS01300">
    <property type="entry name" value="RECR"/>
    <property type="match status" value="1"/>
</dbReference>
<dbReference type="Proteomes" id="UP000095743">
    <property type="component" value="Chromosome"/>
</dbReference>
<dbReference type="Gene3D" id="3.30.60.80">
    <property type="match status" value="1"/>
</dbReference>
<dbReference type="InterPro" id="IPR015967">
    <property type="entry name" value="Rcmb_RecR_Znf"/>
</dbReference>
<keyword evidence="10" id="KW-1185">Reference proteome</keyword>
<dbReference type="KEGG" id="gfe:Gferi_12315"/>
<dbReference type="GO" id="GO:0006281">
    <property type="term" value="P:DNA repair"/>
    <property type="evidence" value="ECO:0007669"/>
    <property type="project" value="UniProtKB-UniRule"/>
</dbReference>
<evidence type="ECO:0000256" key="7">
    <source>
        <dbReference type="HAMAP-Rule" id="MF_00017"/>
    </source>
</evidence>
<feature type="zinc finger region" description="C4-type" evidence="7">
    <location>
        <begin position="58"/>
        <end position="73"/>
    </location>
</feature>